<reference evidence="1 2" key="1">
    <citation type="submission" date="2020-08" db="EMBL/GenBank/DDBJ databases">
        <authorList>
            <person name="Newling K."/>
            <person name="Davey J."/>
            <person name="Forrester S."/>
        </authorList>
    </citation>
    <scope>NUCLEOTIDE SEQUENCE [LARGE SCALE GENOMIC DNA]</scope>
    <source>
        <strain evidence="2">Crithidia deanei Carvalho (ATCC PRA-265)</strain>
    </source>
</reference>
<name>A0A7G2CQK0_9TRYP</name>
<dbReference type="AlphaFoldDB" id="A0A7G2CQK0"/>
<evidence type="ECO:0000313" key="1">
    <source>
        <dbReference type="EMBL" id="CAD2222050.1"/>
    </source>
</evidence>
<accession>A0A7G2CQK0</accession>
<protein>
    <submittedName>
        <fullName evidence="1">Uncharacterized protein</fullName>
    </submittedName>
</protein>
<organism evidence="1 2">
    <name type="scientific">Angomonas deanei</name>
    <dbReference type="NCBI Taxonomy" id="59799"/>
    <lineage>
        <taxon>Eukaryota</taxon>
        <taxon>Discoba</taxon>
        <taxon>Euglenozoa</taxon>
        <taxon>Kinetoplastea</taxon>
        <taxon>Metakinetoplastina</taxon>
        <taxon>Trypanosomatida</taxon>
        <taxon>Trypanosomatidae</taxon>
        <taxon>Strigomonadinae</taxon>
        <taxon>Angomonas</taxon>
    </lineage>
</organism>
<gene>
    <name evidence="1" type="ORF">ADEAN_000958900</name>
</gene>
<dbReference type="Proteomes" id="UP000515908">
    <property type="component" value="Chromosome 24"/>
</dbReference>
<sequence length="116" mass="12470">MAALQFNLHSSYLTGENPDVSEVSVPPSSTLVLPVRVEGSSSFTEALYDIVKDDCVMDAYGELNVTESLKKSSAGVSVTLSEKQLRNGLHGLRLVRSASGNTQRMQQLLNGVIFAP</sequence>
<evidence type="ECO:0000313" key="2">
    <source>
        <dbReference type="Proteomes" id="UP000515908"/>
    </source>
</evidence>
<dbReference type="VEuPathDB" id="TriTrypDB:ADEAN_000958900"/>
<dbReference type="EMBL" id="LR877168">
    <property type="protein sequence ID" value="CAD2222050.1"/>
    <property type="molecule type" value="Genomic_DNA"/>
</dbReference>
<keyword evidence="2" id="KW-1185">Reference proteome</keyword>
<proteinExistence type="predicted"/>